<feature type="signal peptide" evidence="7">
    <location>
        <begin position="1"/>
        <end position="21"/>
    </location>
</feature>
<dbReference type="InterPro" id="IPR013320">
    <property type="entry name" value="ConA-like_dom_sf"/>
</dbReference>
<accession>A0A8K0JQ22</accession>
<evidence type="ECO:0000313" key="10">
    <source>
        <dbReference type="Proteomes" id="UP000812966"/>
    </source>
</evidence>
<dbReference type="Pfam" id="PF03388">
    <property type="entry name" value="Lectin_leg-like"/>
    <property type="match status" value="1"/>
</dbReference>
<comment type="caution">
    <text evidence="9">The sequence shown here is derived from an EMBL/GenBank/DDBJ whole genome shotgun (WGS) entry which is preliminary data.</text>
</comment>
<dbReference type="PANTHER" id="PTHR12223">
    <property type="entry name" value="VESICULAR MANNOSE-BINDING LECTIN"/>
    <property type="match status" value="1"/>
</dbReference>
<dbReference type="EMBL" id="JABELV010000019">
    <property type="protein sequence ID" value="KAG7566850.1"/>
    <property type="molecule type" value="Genomic_DNA"/>
</dbReference>
<dbReference type="GO" id="GO:0005793">
    <property type="term" value="C:endoplasmic reticulum-Golgi intermediate compartment"/>
    <property type="evidence" value="ECO:0007669"/>
    <property type="project" value="TreeGrafter"/>
</dbReference>
<dbReference type="GO" id="GO:0006888">
    <property type="term" value="P:endoplasmic reticulum to Golgi vesicle-mediated transport"/>
    <property type="evidence" value="ECO:0007669"/>
    <property type="project" value="TreeGrafter"/>
</dbReference>
<dbReference type="GO" id="GO:0005789">
    <property type="term" value="C:endoplasmic reticulum membrane"/>
    <property type="evidence" value="ECO:0007669"/>
    <property type="project" value="TreeGrafter"/>
</dbReference>
<dbReference type="PROSITE" id="PS51328">
    <property type="entry name" value="L_LECTIN_LIKE"/>
    <property type="match status" value="1"/>
</dbReference>
<dbReference type="SUPFAM" id="SSF49899">
    <property type="entry name" value="Concanavalin A-like lectins/glucanases"/>
    <property type="match status" value="1"/>
</dbReference>
<dbReference type="InterPro" id="IPR005052">
    <property type="entry name" value="Lectin_leg"/>
</dbReference>
<dbReference type="GO" id="GO:0005537">
    <property type="term" value="F:D-mannose binding"/>
    <property type="evidence" value="ECO:0007669"/>
    <property type="project" value="TreeGrafter"/>
</dbReference>
<organism evidence="9 10">
    <name type="scientific">Filobasidium floriforme</name>
    <dbReference type="NCBI Taxonomy" id="5210"/>
    <lineage>
        <taxon>Eukaryota</taxon>
        <taxon>Fungi</taxon>
        <taxon>Dikarya</taxon>
        <taxon>Basidiomycota</taxon>
        <taxon>Agaricomycotina</taxon>
        <taxon>Tremellomycetes</taxon>
        <taxon>Filobasidiales</taxon>
        <taxon>Filobasidiaceae</taxon>
        <taxon>Filobasidium</taxon>
    </lineage>
</organism>
<keyword evidence="4 6" id="KW-1133">Transmembrane helix</keyword>
<comment type="subcellular location">
    <subcellularLocation>
        <location evidence="1">Membrane</location>
        <topology evidence="1">Single-pass type I membrane protein</topology>
    </subcellularLocation>
</comment>
<evidence type="ECO:0000256" key="2">
    <source>
        <dbReference type="ARBA" id="ARBA00022692"/>
    </source>
</evidence>
<gene>
    <name evidence="9" type="ORF">FFLO_01351</name>
</gene>
<sequence>MKSFRNALLGSLLLLAGAVRAKEDEEVDDGERLIAMRTHVLYPPYVDQELQSNRWDFGADAIINTNKHVRLTQDRRSEMGWLWSRLPIKAENYEIEVEFNVNGKGHSLFGDGFAMWLTTDRAKPGPVFGSIDNFNGLGLFFDTYPNSRHTYSFPRATAMLGDGKTPYDHDHDNQANELAACSMDFRRRDTRTMLKLRYIKSKSLSLQLQVEKEGRWDDCFEAQNVELPAGDIYLGFSALTGDVSDAHDIISVSTNSIVFNSTLPVGAESQLYKSKKSRKSSSTGLSMFLFLLKAIGVLAFCAFAFSAYRTYNAQKRGKRF</sequence>
<proteinExistence type="predicted"/>
<dbReference type="Proteomes" id="UP000812966">
    <property type="component" value="Unassembled WGS sequence"/>
</dbReference>
<keyword evidence="3 7" id="KW-0732">Signal</keyword>
<reference evidence="9" key="1">
    <citation type="submission" date="2020-04" db="EMBL/GenBank/DDBJ databases">
        <title>Analysis of mating type loci in Filobasidium floriforme.</title>
        <authorList>
            <person name="Nowrousian M."/>
        </authorList>
    </citation>
    <scope>NUCLEOTIDE SEQUENCE</scope>
    <source>
        <strain evidence="9">CBS 6242</strain>
    </source>
</reference>
<dbReference type="Gene3D" id="2.60.120.200">
    <property type="match status" value="1"/>
</dbReference>
<keyword evidence="2 6" id="KW-0812">Transmembrane</keyword>
<evidence type="ECO:0000256" key="4">
    <source>
        <dbReference type="ARBA" id="ARBA00022989"/>
    </source>
</evidence>
<name>A0A8K0JQ22_9TREE</name>
<evidence type="ECO:0000259" key="8">
    <source>
        <dbReference type="PROSITE" id="PS51328"/>
    </source>
</evidence>
<dbReference type="PANTHER" id="PTHR12223:SF45">
    <property type="entry name" value="RE50040P"/>
    <property type="match status" value="1"/>
</dbReference>
<evidence type="ECO:0000256" key="1">
    <source>
        <dbReference type="ARBA" id="ARBA00004479"/>
    </source>
</evidence>
<keyword evidence="5 6" id="KW-0472">Membrane</keyword>
<dbReference type="InterPro" id="IPR051136">
    <property type="entry name" value="Intracellular_Lectin-GPT"/>
</dbReference>
<feature type="domain" description="L-type lectin-like" evidence="8">
    <location>
        <begin position="33"/>
        <end position="257"/>
    </location>
</feature>
<evidence type="ECO:0000313" key="9">
    <source>
        <dbReference type="EMBL" id="KAG7566850.1"/>
    </source>
</evidence>
<keyword evidence="10" id="KW-1185">Reference proteome</keyword>
<evidence type="ECO:0000256" key="5">
    <source>
        <dbReference type="ARBA" id="ARBA00023136"/>
    </source>
</evidence>
<dbReference type="GO" id="GO:0030134">
    <property type="term" value="C:COPII-coated ER to Golgi transport vesicle"/>
    <property type="evidence" value="ECO:0007669"/>
    <property type="project" value="TreeGrafter"/>
</dbReference>
<dbReference type="AlphaFoldDB" id="A0A8K0JQ22"/>
<evidence type="ECO:0000256" key="6">
    <source>
        <dbReference type="SAM" id="Phobius"/>
    </source>
</evidence>
<dbReference type="GO" id="GO:0000139">
    <property type="term" value="C:Golgi membrane"/>
    <property type="evidence" value="ECO:0007669"/>
    <property type="project" value="TreeGrafter"/>
</dbReference>
<feature type="transmembrane region" description="Helical" evidence="6">
    <location>
        <begin position="285"/>
        <end position="308"/>
    </location>
</feature>
<evidence type="ECO:0000256" key="3">
    <source>
        <dbReference type="ARBA" id="ARBA00022729"/>
    </source>
</evidence>
<feature type="chain" id="PRO_5035426456" description="L-type lectin-like domain-containing protein" evidence="7">
    <location>
        <begin position="22"/>
        <end position="320"/>
    </location>
</feature>
<evidence type="ECO:0000256" key="7">
    <source>
        <dbReference type="SAM" id="SignalP"/>
    </source>
</evidence>
<protein>
    <recommendedName>
        <fullName evidence="8">L-type lectin-like domain-containing protein</fullName>
    </recommendedName>
</protein>